<gene>
    <name evidence="3" type="ORF">GCM10017591_04010</name>
</gene>
<evidence type="ECO:0000313" key="4">
    <source>
        <dbReference type="Proteomes" id="UP001142291"/>
    </source>
</evidence>
<dbReference type="AlphaFoldDB" id="A0A9W6HJC4"/>
<proteinExistence type="predicted"/>
<protein>
    <submittedName>
        <fullName evidence="3">Uncharacterized protein</fullName>
    </submittedName>
</protein>
<sequence length="581" mass="60383">MNRGPWHAATVLTAYGEAAVSGRFFTRWSALVSLLVAVTMLTPVLPGGTAGYAQGMLGSFAAWCALAVPVLIVAALERRLETRSVRGILVTATMIAVAIARPFANDAALHLLFGRGSHGDIVARVSTNLVVVVLLFSLVGVITTQYQRASDSIERLDAALERLSEARRAFEDERRAAHELVHTEVADLRAARDEMLAGTIDFDAVRDYSDLVRAASHRLEALADAPAGALDPAASRAASVALSASASVSTAVQAPAPKPRIVRALRPTPMLLVGAIYLLTCAPFLVSTGDLMVVALAIISSAAMDAVVTLILRAAGPDGRVPLAGFIATWLAGGAFASLVAAWLAPDLGALLLLVPLVAVPASAVVVGFAIDASRRARDEENASTAALAGAAGALAALRTGTGAPLQHAASTLHGRVQGRCVIFAALIDDAPPTGAQIDGFRDQTDLAFDDVLRAGRAADAACTGDLDRVIDGWQPLLHLDTRIDPALTTAIARSGVAPLVGDIVNEALVNAVKHSGARAARIEIVHVDDDVHVRVASAGQLPRPLVPTRHFGSRTRLYQDGPDVVLEAVVSAAGALTRQV</sequence>
<evidence type="ECO:0000256" key="2">
    <source>
        <dbReference type="SAM" id="Phobius"/>
    </source>
</evidence>
<dbReference type="EMBL" id="BSER01000002">
    <property type="protein sequence ID" value="GLJ94340.1"/>
    <property type="molecule type" value="Genomic_DNA"/>
</dbReference>
<feature type="coiled-coil region" evidence="1">
    <location>
        <begin position="146"/>
        <end position="180"/>
    </location>
</feature>
<comment type="caution">
    <text evidence="3">The sequence shown here is derived from an EMBL/GenBank/DDBJ whole genome shotgun (WGS) entry which is preliminary data.</text>
</comment>
<dbReference type="InterPro" id="IPR036890">
    <property type="entry name" value="HATPase_C_sf"/>
</dbReference>
<keyword evidence="2" id="KW-1133">Transmembrane helix</keyword>
<keyword evidence="4" id="KW-1185">Reference proteome</keyword>
<feature type="transmembrane region" description="Helical" evidence="2">
    <location>
        <begin position="268"/>
        <end position="286"/>
    </location>
</feature>
<evidence type="ECO:0000313" key="3">
    <source>
        <dbReference type="EMBL" id="GLJ94340.1"/>
    </source>
</evidence>
<feature type="transmembrane region" description="Helical" evidence="2">
    <location>
        <begin position="292"/>
        <end position="312"/>
    </location>
</feature>
<feature type="transmembrane region" description="Helical" evidence="2">
    <location>
        <begin position="28"/>
        <end position="46"/>
    </location>
</feature>
<keyword evidence="2" id="KW-0812">Transmembrane</keyword>
<dbReference type="Gene3D" id="3.30.565.10">
    <property type="entry name" value="Histidine kinase-like ATPase, C-terminal domain"/>
    <property type="match status" value="1"/>
</dbReference>
<dbReference type="Proteomes" id="UP001142291">
    <property type="component" value="Unassembled WGS sequence"/>
</dbReference>
<name>A0A9W6HJC4_9MICO</name>
<feature type="transmembrane region" description="Helical" evidence="2">
    <location>
        <begin position="88"/>
        <end position="113"/>
    </location>
</feature>
<feature type="transmembrane region" description="Helical" evidence="2">
    <location>
        <begin position="52"/>
        <end position="76"/>
    </location>
</feature>
<feature type="transmembrane region" description="Helical" evidence="2">
    <location>
        <begin position="351"/>
        <end position="371"/>
    </location>
</feature>
<keyword evidence="1" id="KW-0175">Coiled coil</keyword>
<reference evidence="3" key="1">
    <citation type="journal article" date="2014" name="Int. J. Syst. Evol. Microbiol.">
        <title>Complete genome sequence of Corynebacterium casei LMG S-19264T (=DSM 44701T), isolated from a smear-ripened cheese.</title>
        <authorList>
            <consortium name="US DOE Joint Genome Institute (JGI-PGF)"/>
            <person name="Walter F."/>
            <person name="Albersmeier A."/>
            <person name="Kalinowski J."/>
            <person name="Ruckert C."/>
        </authorList>
    </citation>
    <scope>NUCLEOTIDE SEQUENCE</scope>
    <source>
        <strain evidence="3">VKM Ac-1940</strain>
    </source>
</reference>
<feature type="transmembrane region" description="Helical" evidence="2">
    <location>
        <begin position="125"/>
        <end position="146"/>
    </location>
</feature>
<feature type="transmembrane region" description="Helical" evidence="2">
    <location>
        <begin position="324"/>
        <end position="345"/>
    </location>
</feature>
<evidence type="ECO:0000256" key="1">
    <source>
        <dbReference type="SAM" id="Coils"/>
    </source>
</evidence>
<keyword evidence="2" id="KW-0472">Membrane</keyword>
<organism evidence="3 4">
    <name type="scientific">Microbacterium dextranolyticum</name>
    <dbReference type="NCBI Taxonomy" id="36806"/>
    <lineage>
        <taxon>Bacteria</taxon>
        <taxon>Bacillati</taxon>
        <taxon>Actinomycetota</taxon>
        <taxon>Actinomycetes</taxon>
        <taxon>Micrococcales</taxon>
        <taxon>Microbacteriaceae</taxon>
        <taxon>Microbacterium</taxon>
    </lineage>
</organism>
<dbReference type="RefSeq" id="WP_204962852.1">
    <property type="nucleotide sequence ID" value="NZ_BAAAUR010000008.1"/>
</dbReference>
<accession>A0A9W6HJC4</accession>
<reference evidence="3" key="2">
    <citation type="submission" date="2023-01" db="EMBL/GenBank/DDBJ databases">
        <authorList>
            <person name="Sun Q."/>
            <person name="Evtushenko L."/>
        </authorList>
    </citation>
    <scope>NUCLEOTIDE SEQUENCE</scope>
    <source>
        <strain evidence="3">VKM Ac-1940</strain>
    </source>
</reference>